<dbReference type="InterPro" id="IPR017006">
    <property type="entry name" value="UCP032756"/>
</dbReference>
<dbReference type="EMBL" id="CP077717">
    <property type="protein sequence ID" value="QXJ29958.1"/>
    <property type="molecule type" value="Genomic_DNA"/>
</dbReference>
<evidence type="ECO:0000313" key="3">
    <source>
        <dbReference type="Proteomes" id="UP000694018"/>
    </source>
</evidence>
<dbReference type="AlphaFoldDB" id="A0A8F5BR78"/>
<feature type="compositionally biased region" description="Acidic residues" evidence="1">
    <location>
        <begin position="135"/>
        <end position="148"/>
    </location>
</feature>
<dbReference type="GeneID" id="65564321"/>
<evidence type="ECO:0000313" key="2">
    <source>
        <dbReference type="EMBL" id="QXJ29958.1"/>
    </source>
</evidence>
<sequence>MKILIVKSENGKVTSEKIAEGEISKVLRDVAKEALEEWNELASDFIIMRDNQEVRLPLPLKPDVYEAIKTFLIGKDKKEAIAKIPVYIISYENEWKESDFQDKKIYVVSFYINDEIKKSVLNDAAQMTSEQKQELEEEKEDLEEEEEE</sequence>
<reference evidence="2" key="1">
    <citation type="journal article" date="2021" name="Environ. Microbiol.">
        <title>New insights into the diversity and evolution of the archaeal mobilome from three complete genomes of Saccharolobus shibatae.</title>
        <authorList>
            <person name="Medvedeva S."/>
            <person name="Brandt D."/>
            <person name="Cvirkaite-Krupovic V."/>
            <person name="Liu Y."/>
            <person name="Severinov K."/>
            <person name="Ishino S."/>
            <person name="Ishino Y."/>
            <person name="Prangishvili D."/>
            <person name="Kalinowski J."/>
            <person name="Krupovic M."/>
        </authorList>
    </citation>
    <scope>NUCLEOTIDE SEQUENCE</scope>
    <source>
        <strain evidence="2">B12</strain>
    </source>
</reference>
<dbReference type="Pfam" id="PF10051">
    <property type="entry name" value="DUF2286"/>
    <property type="match status" value="1"/>
</dbReference>
<dbReference type="RefSeq" id="WP_218266432.1">
    <property type="nucleotide sequence ID" value="NZ_CP077717.1"/>
</dbReference>
<dbReference type="OrthoDB" id="15027at2157"/>
<accession>A0A8F5BR78</accession>
<protein>
    <recommendedName>
        <fullName evidence="4">DUF2286 domain-containing protein</fullName>
    </recommendedName>
</protein>
<dbReference type="Proteomes" id="UP000694018">
    <property type="component" value="Chromosome"/>
</dbReference>
<gene>
    <name evidence="2" type="ORF">J5U23_02844</name>
</gene>
<evidence type="ECO:0000256" key="1">
    <source>
        <dbReference type="SAM" id="MobiDB-lite"/>
    </source>
</evidence>
<feature type="region of interest" description="Disordered" evidence="1">
    <location>
        <begin position="127"/>
        <end position="148"/>
    </location>
</feature>
<organism evidence="2 3">
    <name type="scientific">Saccharolobus shibatae (strain ATCC 51178 / DSM 5389 / JCM 8931 / NBRC 15437 / B12)</name>
    <name type="common">Sulfolobus shibatae</name>
    <dbReference type="NCBI Taxonomy" id="523848"/>
    <lineage>
        <taxon>Archaea</taxon>
        <taxon>Thermoproteota</taxon>
        <taxon>Thermoprotei</taxon>
        <taxon>Sulfolobales</taxon>
        <taxon>Sulfolobaceae</taxon>
        <taxon>Saccharolobus</taxon>
    </lineage>
</organism>
<name>A0A8F5BR78_SACSH</name>
<dbReference type="PIRSF" id="PIRSF032756">
    <property type="entry name" value="UCP032756"/>
    <property type="match status" value="1"/>
</dbReference>
<dbReference type="KEGG" id="sshi:J5U23_02844"/>
<evidence type="ECO:0008006" key="4">
    <source>
        <dbReference type="Google" id="ProtNLM"/>
    </source>
</evidence>
<proteinExistence type="predicted"/>